<dbReference type="Proteomes" id="UP001341840">
    <property type="component" value="Unassembled WGS sequence"/>
</dbReference>
<dbReference type="EMBL" id="JASCZI010182012">
    <property type="protein sequence ID" value="MED6186744.1"/>
    <property type="molecule type" value="Genomic_DNA"/>
</dbReference>
<accession>A0ABU6WMZ3</accession>
<evidence type="ECO:0000313" key="1">
    <source>
        <dbReference type="EMBL" id="MED6186744.1"/>
    </source>
</evidence>
<gene>
    <name evidence="1" type="ORF">PIB30_069647</name>
</gene>
<protein>
    <submittedName>
        <fullName evidence="1">Uncharacterized protein</fullName>
    </submittedName>
</protein>
<keyword evidence="2" id="KW-1185">Reference proteome</keyword>
<reference evidence="1 2" key="1">
    <citation type="journal article" date="2023" name="Plants (Basel)">
        <title>Bridging the Gap: Combining Genomics and Transcriptomics Approaches to Understand Stylosanthes scabra, an Orphan Legume from the Brazilian Caatinga.</title>
        <authorList>
            <person name="Ferreira-Neto J.R.C."/>
            <person name="da Silva M.D."/>
            <person name="Binneck E."/>
            <person name="de Melo N.F."/>
            <person name="da Silva R.H."/>
            <person name="de Melo A.L.T.M."/>
            <person name="Pandolfi V."/>
            <person name="Bustamante F.O."/>
            <person name="Brasileiro-Vidal A.C."/>
            <person name="Benko-Iseppon A.M."/>
        </authorList>
    </citation>
    <scope>NUCLEOTIDE SEQUENCE [LARGE SCALE GENOMIC DNA]</scope>
    <source>
        <tissue evidence="1">Leaves</tissue>
    </source>
</reference>
<comment type="caution">
    <text evidence="1">The sequence shown here is derived from an EMBL/GenBank/DDBJ whole genome shotgun (WGS) entry which is preliminary data.</text>
</comment>
<proteinExistence type="predicted"/>
<organism evidence="1 2">
    <name type="scientific">Stylosanthes scabra</name>
    <dbReference type="NCBI Taxonomy" id="79078"/>
    <lineage>
        <taxon>Eukaryota</taxon>
        <taxon>Viridiplantae</taxon>
        <taxon>Streptophyta</taxon>
        <taxon>Embryophyta</taxon>
        <taxon>Tracheophyta</taxon>
        <taxon>Spermatophyta</taxon>
        <taxon>Magnoliopsida</taxon>
        <taxon>eudicotyledons</taxon>
        <taxon>Gunneridae</taxon>
        <taxon>Pentapetalae</taxon>
        <taxon>rosids</taxon>
        <taxon>fabids</taxon>
        <taxon>Fabales</taxon>
        <taxon>Fabaceae</taxon>
        <taxon>Papilionoideae</taxon>
        <taxon>50 kb inversion clade</taxon>
        <taxon>dalbergioids sensu lato</taxon>
        <taxon>Dalbergieae</taxon>
        <taxon>Pterocarpus clade</taxon>
        <taxon>Stylosanthes</taxon>
    </lineage>
</organism>
<evidence type="ECO:0000313" key="2">
    <source>
        <dbReference type="Proteomes" id="UP001341840"/>
    </source>
</evidence>
<sequence>MDSVSGGSSFLALVHHNGKIKRRIREGVKFKFECPTNVFITERISFGDMQANIIRKLGLDARKRVRNIYYRVPIAVVSSDVKYDCFIVNTDEDLQPEVRTTKLYVEIDDIGASSGGSNPPPPLVHVRPTHAPVPMRVPETECVASPSFDVNLPQDDEDACDLGDNRSFGELAVAMAGPP</sequence>
<name>A0ABU6WMZ3_9FABA</name>